<dbReference type="Proteomes" id="UP000634011">
    <property type="component" value="Unassembled WGS sequence"/>
</dbReference>
<organism evidence="2 3">
    <name type="scientific">Undibacterium jejuense</name>
    <dbReference type="NCBI Taxonomy" id="1344949"/>
    <lineage>
        <taxon>Bacteria</taxon>
        <taxon>Pseudomonadati</taxon>
        <taxon>Pseudomonadota</taxon>
        <taxon>Betaproteobacteria</taxon>
        <taxon>Burkholderiales</taxon>
        <taxon>Oxalobacteraceae</taxon>
        <taxon>Undibacterium</taxon>
    </lineage>
</organism>
<reference evidence="2" key="1">
    <citation type="submission" date="2020-08" db="EMBL/GenBank/DDBJ databases">
        <title>Novel species isolated from subtropical streams in China.</title>
        <authorList>
            <person name="Lu H."/>
        </authorList>
    </citation>
    <scope>NUCLEOTIDE SEQUENCE</scope>
    <source>
        <strain evidence="2">KACC 12607</strain>
    </source>
</reference>
<evidence type="ECO:0000259" key="1">
    <source>
        <dbReference type="PROSITE" id="PS50006"/>
    </source>
</evidence>
<dbReference type="Gene3D" id="2.60.200.20">
    <property type="match status" value="1"/>
</dbReference>
<dbReference type="SUPFAM" id="SSF49879">
    <property type="entry name" value="SMAD/FHA domain"/>
    <property type="match status" value="1"/>
</dbReference>
<dbReference type="CDD" id="cd00060">
    <property type="entry name" value="FHA"/>
    <property type="match status" value="1"/>
</dbReference>
<sequence length="266" mass="28729">MSNICPKGHFSTDMDYCSECGAPIKLSAANNNAPVAPKVADAKPASARVDNLDCPDCMTPRRSGTRYCEVCRYDFELGASFNGLQSLAKPAPTPIPQISPVVAAEPPVLKTVAETVPTSPVVPDVCVSSPIVNTVNNVADTTMQSQRLKLIITVDSTLYTENDPGNPCPVGAPDREYHLDLDEQTLGRQFEGKGIYPEIVVQDPGISRRHLKLMRDEKGNHTVLDLGSANGTELNNKLMLAGVVAMISPGDELTLGMWTRIRVELR</sequence>
<accession>A0A923HD64</accession>
<gene>
    <name evidence="2" type="ORF">H8K32_05575</name>
</gene>
<name>A0A923HD64_9BURK</name>
<dbReference type="InterPro" id="IPR008984">
    <property type="entry name" value="SMAD_FHA_dom_sf"/>
</dbReference>
<dbReference type="EMBL" id="JACOFV010000004">
    <property type="protein sequence ID" value="MBC3861564.1"/>
    <property type="molecule type" value="Genomic_DNA"/>
</dbReference>
<dbReference type="PROSITE" id="PS50006">
    <property type="entry name" value="FHA_DOMAIN"/>
    <property type="match status" value="1"/>
</dbReference>
<keyword evidence="3" id="KW-1185">Reference proteome</keyword>
<protein>
    <submittedName>
        <fullName evidence="2">FHA domain-containing protein</fullName>
    </submittedName>
</protein>
<evidence type="ECO:0000313" key="2">
    <source>
        <dbReference type="EMBL" id="MBC3861564.1"/>
    </source>
</evidence>
<feature type="domain" description="FHA" evidence="1">
    <location>
        <begin position="184"/>
        <end position="239"/>
    </location>
</feature>
<dbReference type="AlphaFoldDB" id="A0A923HD64"/>
<comment type="caution">
    <text evidence="2">The sequence shown here is derived from an EMBL/GenBank/DDBJ whole genome shotgun (WGS) entry which is preliminary data.</text>
</comment>
<evidence type="ECO:0000313" key="3">
    <source>
        <dbReference type="Proteomes" id="UP000634011"/>
    </source>
</evidence>
<dbReference type="SMART" id="SM00240">
    <property type="entry name" value="FHA"/>
    <property type="match status" value="1"/>
</dbReference>
<dbReference type="Pfam" id="PF00498">
    <property type="entry name" value="FHA"/>
    <property type="match status" value="1"/>
</dbReference>
<dbReference type="InterPro" id="IPR000253">
    <property type="entry name" value="FHA_dom"/>
</dbReference>
<proteinExistence type="predicted"/>
<dbReference type="RefSeq" id="WP_186911498.1">
    <property type="nucleotide sequence ID" value="NZ_JACOFV010000004.1"/>
</dbReference>